<dbReference type="GO" id="GO:0061061">
    <property type="term" value="P:muscle structure development"/>
    <property type="evidence" value="ECO:0007669"/>
    <property type="project" value="UniProtKB-ARBA"/>
</dbReference>
<accession>A0A7R9QTY0</accession>
<feature type="compositionally biased region" description="Polar residues" evidence="11">
    <location>
        <begin position="342"/>
        <end position="359"/>
    </location>
</feature>
<feature type="compositionally biased region" description="Low complexity" evidence="11">
    <location>
        <begin position="541"/>
        <end position="564"/>
    </location>
</feature>
<dbReference type="EMBL" id="OC929370">
    <property type="protein sequence ID" value="CAD7658225.1"/>
    <property type="molecule type" value="Genomic_DNA"/>
</dbReference>
<dbReference type="FunFam" id="3.30.160.60:FF:000025">
    <property type="entry name" value="Spalt-like transcription factor 1"/>
    <property type="match status" value="1"/>
</dbReference>
<keyword evidence="14" id="KW-1185">Reference proteome</keyword>
<feature type="compositionally biased region" description="Polar residues" evidence="11">
    <location>
        <begin position="260"/>
        <end position="269"/>
    </location>
</feature>
<dbReference type="Proteomes" id="UP000728032">
    <property type="component" value="Unassembled WGS sequence"/>
</dbReference>
<dbReference type="PROSITE" id="PS50157">
    <property type="entry name" value="ZINC_FINGER_C2H2_2"/>
    <property type="match status" value="5"/>
</dbReference>
<feature type="compositionally biased region" description="Polar residues" evidence="11">
    <location>
        <begin position="508"/>
        <end position="540"/>
    </location>
</feature>
<feature type="domain" description="C2H2-type" evidence="12">
    <location>
        <begin position="3"/>
        <end position="30"/>
    </location>
</feature>
<dbReference type="Pfam" id="PF00096">
    <property type="entry name" value="zf-C2H2"/>
    <property type="match status" value="3"/>
</dbReference>
<dbReference type="GO" id="GO:0000978">
    <property type="term" value="F:RNA polymerase II cis-regulatory region sequence-specific DNA binding"/>
    <property type="evidence" value="ECO:0007669"/>
    <property type="project" value="TreeGrafter"/>
</dbReference>
<evidence type="ECO:0000313" key="14">
    <source>
        <dbReference type="Proteomes" id="UP000728032"/>
    </source>
</evidence>
<keyword evidence="8" id="KW-0539">Nucleus</keyword>
<feature type="region of interest" description="Disordered" evidence="11">
    <location>
        <begin position="164"/>
        <end position="269"/>
    </location>
</feature>
<feature type="compositionally biased region" description="Polar residues" evidence="11">
    <location>
        <begin position="316"/>
        <end position="327"/>
    </location>
</feature>
<comment type="similarity">
    <text evidence="9">Belongs to the sal C2H2-type zinc-finger protein family.</text>
</comment>
<dbReference type="SMART" id="SM00355">
    <property type="entry name" value="ZnF_C2H2"/>
    <property type="match status" value="6"/>
</dbReference>
<dbReference type="InterPro" id="IPR036236">
    <property type="entry name" value="Znf_C2H2_sf"/>
</dbReference>
<dbReference type="PROSITE" id="PS00028">
    <property type="entry name" value="ZINC_FINGER_C2H2_1"/>
    <property type="match status" value="5"/>
</dbReference>
<dbReference type="GO" id="GO:0048699">
    <property type="term" value="P:generation of neurons"/>
    <property type="evidence" value="ECO:0007669"/>
    <property type="project" value="UniProtKB-ARBA"/>
</dbReference>
<dbReference type="EMBL" id="CAJPVJ010014545">
    <property type="protein sequence ID" value="CAG2175411.1"/>
    <property type="molecule type" value="Genomic_DNA"/>
</dbReference>
<feature type="compositionally biased region" description="Basic and acidic residues" evidence="11">
    <location>
        <begin position="330"/>
        <end position="339"/>
    </location>
</feature>
<evidence type="ECO:0000256" key="8">
    <source>
        <dbReference type="ARBA" id="ARBA00023242"/>
    </source>
</evidence>
<feature type="region of interest" description="Disordered" evidence="11">
    <location>
        <begin position="491"/>
        <end position="578"/>
    </location>
</feature>
<proteinExistence type="inferred from homology"/>
<dbReference type="FunFam" id="3.30.160.60:FF:000341">
    <property type="entry name" value="Spalt-like transcription factor 1"/>
    <property type="match status" value="1"/>
</dbReference>
<dbReference type="AlphaFoldDB" id="A0A7R9QTY0"/>
<feature type="region of interest" description="Disordered" evidence="11">
    <location>
        <begin position="316"/>
        <end position="424"/>
    </location>
</feature>
<feature type="domain" description="C2H2-type" evidence="12">
    <location>
        <begin position="31"/>
        <end position="58"/>
    </location>
</feature>
<evidence type="ECO:0000256" key="6">
    <source>
        <dbReference type="ARBA" id="ARBA00023015"/>
    </source>
</evidence>
<dbReference type="Pfam" id="PF13894">
    <property type="entry name" value="zf-C2H2_4"/>
    <property type="match status" value="1"/>
</dbReference>
<dbReference type="GO" id="GO:0009791">
    <property type="term" value="P:post-embryonic development"/>
    <property type="evidence" value="ECO:0007669"/>
    <property type="project" value="UniProtKB-ARBA"/>
</dbReference>
<reference evidence="13" key="1">
    <citation type="submission" date="2020-11" db="EMBL/GenBank/DDBJ databases">
        <authorList>
            <person name="Tran Van P."/>
        </authorList>
    </citation>
    <scope>NUCLEOTIDE SEQUENCE</scope>
</reference>
<dbReference type="FunFam" id="3.30.160.60:FF:002381">
    <property type="entry name" value="Putative spalt protein"/>
    <property type="match status" value="1"/>
</dbReference>
<dbReference type="GO" id="GO:0048513">
    <property type="term" value="P:animal organ development"/>
    <property type="evidence" value="ECO:0007669"/>
    <property type="project" value="UniProtKB-ARBA"/>
</dbReference>
<protein>
    <recommendedName>
        <fullName evidence="12">C2H2-type domain-containing protein</fullName>
    </recommendedName>
</protein>
<feature type="domain" description="C2H2-type" evidence="12">
    <location>
        <begin position="467"/>
        <end position="489"/>
    </location>
</feature>
<keyword evidence="7" id="KW-0804">Transcription</keyword>
<gene>
    <name evidence="13" type="ORF">ONB1V03_LOCUS14848</name>
</gene>
<evidence type="ECO:0000259" key="12">
    <source>
        <dbReference type="PROSITE" id="PS50157"/>
    </source>
</evidence>
<evidence type="ECO:0000256" key="1">
    <source>
        <dbReference type="ARBA" id="ARBA00004123"/>
    </source>
</evidence>
<evidence type="ECO:0000256" key="2">
    <source>
        <dbReference type="ARBA" id="ARBA00022723"/>
    </source>
</evidence>
<evidence type="ECO:0000256" key="5">
    <source>
        <dbReference type="ARBA" id="ARBA00022833"/>
    </source>
</evidence>
<keyword evidence="6" id="KW-0805">Transcription regulation</keyword>
<evidence type="ECO:0000256" key="4">
    <source>
        <dbReference type="ARBA" id="ARBA00022771"/>
    </source>
</evidence>
<dbReference type="GO" id="GO:0048646">
    <property type="term" value="P:anatomical structure formation involved in morphogenesis"/>
    <property type="evidence" value="ECO:0007669"/>
    <property type="project" value="UniProtKB-ARBA"/>
</dbReference>
<evidence type="ECO:0000313" key="13">
    <source>
        <dbReference type="EMBL" id="CAD7658225.1"/>
    </source>
</evidence>
<keyword evidence="2" id="KW-0479">Metal-binding</keyword>
<name>A0A7R9QTY0_9ACAR</name>
<dbReference type="FunFam" id="3.30.160.60:FF:001818">
    <property type="entry name" value="GDNF-inducible zinc finger protein 1 isoform X1"/>
    <property type="match status" value="1"/>
</dbReference>
<dbReference type="InterPro" id="IPR013087">
    <property type="entry name" value="Znf_C2H2_type"/>
</dbReference>
<dbReference type="OrthoDB" id="6511534at2759"/>
<evidence type="ECO:0000256" key="11">
    <source>
        <dbReference type="SAM" id="MobiDB-lite"/>
    </source>
</evidence>
<dbReference type="FunFam" id="3.30.160.60:FF:000708">
    <property type="entry name" value="Sal-like protein 1"/>
    <property type="match status" value="1"/>
</dbReference>
<feature type="compositionally biased region" description="Low complexity" evidence="11">
    <location>
        <begin position="195"/>
        <end position="236"/>
    </location>
</feature>
<keyword evidence="4 10" id="KW-0863">Zinc-finger</keyword>
<keyword evidence="5" id="KW-0862">Zinc</keyword>
<feature type="compositionally biased region" description="Low complexity" evidence="11">
    <location>
        <begin position="394"/>
        <end position="407"/>
    </location>
</feature>
<dbReference type="PANTHER" id="PTHR23233:SF87">
    <property type="entry name" value="HOMEOTIC PROTEIN SPALT-MAJOR"/>
    <property type="match status" value="1"/>
</dbReference>
<dbReference type="InterPro" id="IPR051565">
    <property type="entry name" value="Sal_C2H2-zinc-finger"/>
</dbReference>
<dbReference type="GO" id="GO:0008270">
    <property type="term" value="F:zinc ion binding"/>
    <property type="evidence" value="ECO:0007669"/>
    <property type="project" value="UniProtKB-KW"/>
</dbReference>
<dbReference type="SUPFAM" id="SSF57667">
    <property type="entry name" value="beta-beta-alpha zinc fingers"/>
    <property type="match status" value="3"/>
</dbReference>
<dbReference type="GO" id="GO:0000981">
    <property type="term" value="F:DNA-binding transcription factor activity, RNA polymerase II-specific"/>
    <property type="evidence" value="ECO:0007669"/>
    <property type="project" value="TreeGrafter"/>
</dbReference>
<feature type="domain" description="C2H2-type" evidence="12">
    <location>
        <begin position="439"/>
        <end position="466"/>
    </location>
</feature>
<feature type="compositionally biased region" description="Basic and acidic residues" evidence="11">
    <location>
        <begin position="176"/>
        <end position="191"/>
    </location>
</feature>
<keyword evidence="3" id="KW-0677">Repeat</keyword>
<dbReference type="Pfam" id="PF12874">
    <property type="entry name" value="zf-met"/>
    <property type="match status" value="1"/>
</dbReference>
<dbReference type="GO" id="GO:0005634">
    <property type="term" value="C:nucleus"/>
    <property type="evidence" value="ECO:0007669"/>
    <property type="project" value="UniProtKB-SubCell"/>
</dbReference>
<dbReference type="PANTHER" id="PTHR23233">
    <property type="entry name" value="SAL-LIKE PROTEIN"/>
    <property type="match status" value="1"/>
</dbReference>
<feature type="non-terminal residue" evidence="13">
    <location>
        <position position="1"/>
    </location>
</feature>
<feature type="compositionally biased region" description="Low complexity" evidence="11">
    <location>
        <begin position="244"/>
        <end position="257"/>
    </location>
</feature>
<dbReference type="GO" id="GO:0001708">
    <property type="term" value="P:cell fate specification"/>
    <property type="evidence" value="ECO:0007669"/>
    <property type="project" value="UniProtKB-ARBA"/>
</dbReference>
<sequence>DPNQCIICHRVLSCKSALQMHYRTHTGERPFKCKICGRAFTTKGNLKTHMGVHRVKPPLRILHQCPVCHKQFTNALVCIIFVLQQHIRMHTGEPTDIPPEHIMANEIKGPTLMPSFQRALLPPHFAGHLPPPAGLFVPPFMNGLTTSSSLHIPLSSPITSLSTIKPNSSPVLSAEVKSDKNSSDETPECKQELISPSTSNRSSRASTPDSSRSPKLARSRSPSPSPKPSALSTPLAIPQPVIVSASTPNPTTPSSAPIVVSTQSNDSVNSNFSTSLAALENHVKTINSSVPQPMPFGPFGLGLYNLSQFQRIESENNVRLPTPSNAADLSVHRKSDDKCSPNVRSFSPSSLNSKITSEISADERSTPDSSLGTMDRSSPPTTPTGGALDLTPKSNNNGNQSSASQDNPMGSLPQTPNMENRFFPPPFAGLQFPTGRPNTTCRICLKTFACYSALEIHYRSHTKERPFKCDYCDRGFSTKGNMKQHMLTHKIRDLPPDLYTHTTTTTTPMNNQPSASNPGSNTSDTSPAANNGNNTPIANMSTNSNNSSGTSNSPTPNGNGTSNSSEKRSSPIDQSLSSKYNPKHVCRVCNKPFSSGSALQIHMRTHTGDKPFKCQICGRAFTTKGNLKTNCFK</sequence>
<evidence type="ECO:0000256" key="10">
    <source>
        <dbReference type="PROSITE-ProRule" id="PRU00042"/>
    </source>
</evidence>
<feature type="compositionally biased region" description="Polar residues" evidence="11">
    <location>
        <begin position="367"/>
        <end position="379"/>
    </location>
</feature>
<dbReference type="Gene3D" id="3.30.160.60">
    <property type="entry name" value="Classic Zinc Finger"/>
    <property type="match status" value="6"/>
</dbReference>
<dbReference type="FunFam" id="3.30.160.60:FF:000130">
    <property type="entry name" value="Spalt-like transcription factor 4"/>
    <property type="match status" value="1"/>
</dbReference>
<feature type="domain" description="C2H2-type" evidence="12">
    <location>
        <begin position="584"/>
        <end position="611"/>
    </location>
</feature>
<organism evidence="13">
    <name type="scientific">Oppiella nova</name>
    <dbReference type="NCBI Taxonomy" id="334625"/>
    <lineage>
        <taxon>Eukaryota</taxon>
        <taxon>Metazoa</taxon>
        <taxon>Ecdysozoa</taxon>
        <taxon>Arthropoda</taxon>
        <taxon>Chelicerata</taxon>
        <taxon>Arachnida</taxon>
        <taxon>Acari</taxon>
        <taxon>Acariformes</taxon>
        <taxon>Sarcoptiformes</taxon>
        <taxon>Oribatida</taxon>
        <taxon>Brachypylina</taxon>
        <taxon>Oppioidea</taxon>
        <taxon>Oppiidae</taxon>
        <taxon>Oppiella</taxon>
    </lineage>
</organism>
<evidence type="ECO:0000256" key="9">
    <source>
        <dbReference type="ARBA" id="ARBA00038474"/>
    </source>
</evidence>
<evidence type="ECO:0000256" key="3">
    <source>
        <dbReference type="ARBA" id="ARBA00022737"/>
    </source>
</evidence>
<evidence type="ECO:0000256" key="7">
    <source>
        <dbReference type="ARBA" id="ARBA00023163"/>
    </source>
</evidence>
<comment type="subcellular location">
    <subcellularLocation>
        <location evidence="1">Nucleus</location>
    </subcellularLocation>
</comment>